<keyword evidence="5 8" id="KW-0408">Iron</keyword>
<evidence type="ECO:0000256" key="1">
    <source>
        <dbReference type="ARBA" id="ARBA00001927"/>
    </source>
</evidence>
<dbReference type="Proteomes" id="UP001499895">
    <property type="component" value="Unassembled WGS sequence"/>
</dbReference>
<dbReference type="PROSITE" id="PS51379">
    <property type="entry name" value="4FE4S_FER_2"/>
    <property type="match status" value="1"/>
</dbReference>
<gene>
    <name evidence="10" type="ORF">GCM10009544_34390</name>
</gene>
<evidence type="ECO:0000256" key="6">
    <source>
        <dbReference type="ARBA" id="ARBA00023014"/>
    </source>
</evidence>
<dbReference type="PANTHER" id="PTHR36923">
    <property type="entry name" value="FERREDOXIN"/>
    <property type="match status" value="1"/>
</dbReference>
<proteinExistence type="predicted"/>
<dbReference type="RefSeq" id="WP_344091377.1">
    <property type="nucleotide sequence ID" value="NZ_BAAAHB010000035.1"/>
</dbReference>
<evidence type="ECO:0000256" key="2">
    <source>
        <dbReference type="ARBA" id="ARBA00022448"/>
    </source>
</evidence>
<accession>A0ABP3K260</accession>
<keyword evidence="3 8" id="KW-0479">Metal-binding</keyword>
<dbReference type="InterPro" id="IPR001080">
    <property type="entry name" value="3Fe4S_ferredoxin"/>
</dbReference>
<evidence type="ECO:0000256" key="4">
    <source>
        <dbReference type="ARBA" id="ARBA00022982"/>
    </source>
</evidence>
<dbReference type="InterPro" id="IPR017896">
    <property type="entry name" value="4Fe4S_Fe-S-bd"/>
</dbReference>
<keyword evidence="6 8" id="KW-0411">Iron-sulfur</keyword>
<name>A0ABP3K260_9ACTN</name>
<dbReference type="Pfam" id="PF13459">
    <property type="entry name" value="Fer4_15"/>
    <property type="match status" value="1"/>
</dbReference>
<keyword evidence="4 8" id="KW-0249">Electron transport</keyword>
<evidence type="ECO:0000256" key="5">
    <source>
        <dbReference type="ARBA" id="ARBA00023004"/>
    </source>
</evidence>
<organism evidence="10 11">
    <name type="scientific">Streptomyces stramineus</name>
    <dbReference type="NCBI Taxonomy" id="173861"/>
    <lineage>
        <taxon>Bacteria</taxon>
        <taxon>Bacillati</taxon>
        <taxon>Actinomycetota</taxon>
        <taxon>Actinomycetes</taxon>
        <taxon>Kitasatosporales</taxon>
        <taxon>Streptomycetaceae</taxon>
        <taxon>Streptomyces</taxon>
    </lineage>
</organism>
<evidence type="ECO:0000256" key="3">
    <source>
        <dbReference type="ARBA" id="ARBA00022723"/>
    </source>
</evidence>
<evidence type="ECO:0000313" key="11">
    <source>
        <dbReference type="Proteomes" id="UP001499895"/>
    </source>
</evidence>
<keyword evidence="2 8" id="KW-0813">Transport</keyword>
<evidence type="ECO:0000256" key="7">
    <source>
        <dbReference type="ARBA" id="ARBA00023291"/>
    </source>
</evidence>
<dbReference type="EMBL" id="BAAAHB010000035">
    <property type="protein sequence ID" value="GAA0469295.1"/>
    <property type="molecule type" value="Genomic_DNA"/>
</dbReference>
<dbReference type="SUPFAM" id="SSF54862">
    <property type="entry name" value="4Fe-4S ferredoxins"/>
    <property type="match status" value="1"/>
</dbReference>
<keyword evidence="11" id="KW-1185">Reference proteome</keyword>
<dbReference type="PRINTS" id="PR00352">
    <property type="entry name" value="3FE4SFRDOXIN"/>
</dbReference>
<feature type="domain" description="4Fe-4S ferredoxin-type" evidence="9">
    <location>
        <begin position="1"/>
        <end position="29"/>
    </location>
</feature>
<evidence type="ECO:0000259" key="9">
    <source>
        <dbReference type="PROSITE" id="PS51379"/>
    </source>
</evidence>
<evidence type="ECO:0000256" key="8">
    <source>
        <dbReference type="RuleBase" id="RU368020"/>
    </source>
</evidence>
<dbReference type="Gene3D" id="3.30.70.20">
    <property type="match status" value="1"/>
</dbReference>
<protein>
    <recommendedName>
        <fullName evidence="8">Ferredoxin</fullName>
    </recommendedName>
</protein>
<evidence type="ECO:0000313" key="10">
    <source>
        <dbReference type="EMBL" id="GAA0469295.1"/>
    </source>
</evidence>
<sequence length="65" mass="6749">MDITIDRERCVGAGMCALTAPEVYDQDEEEGLAVVLTTALPPHQAGKARLAAALCPAGAITVHDT</sequence>
<comment type="cofactor">
    <cofactor evidence="1">
        <name>[3Fe-4S] cluster</name>
        <dbReference type="ChEBI" id="CHEBI:21137"/>
    </cofactor>
</comment>
<reference evidence="11" key="1">
    <citation type="journal article" date="2019" name="Int. J. Syst. Evol. Microbiol.">
        <title>The Global Catalogue of Microorganisms (GCM) 10K type strain sequencing project: providing services to taxonomists for standard genome sequencing and annotation.</title>
        <authorList>
            <consortium name="The Broad Institute Genomics Platform"/>
            <consortium name="The Broad Institute Genome Sequencing Center for Infectious Disease"/>
            <person name="Wu L."/>
            <person name="Ma J."/>
        </authorList>
    </citation>
    <scope>NUCLEOTIDE SEQUENCE [LARGE SCALE GENOMIC DNA]</scope>
    <source>
        <strain evidence="11">JCM 10649</strain>
    </source>
</reference>
<dbReference type="PANTHER" id="PTHR36923:SF3">
    <property type="entry name" value="FERREDOXIN"/>
    <property type="match status" value="1"/>
</dbReference>
<comment type="caution">
    <text evidence="10">The sequence shown here is derived from an EMBL/GenBank/DDBJ whole genome shotgun (WGS) entry which is preliminary data.</text>
</comment>
<dbReference type="InterPro" id="IPR051269">
    <property type="entry name" value="Fe-S_cluster_ET"/>
</dbReference>
<keyword evidence="7" id="KW-0003">3Fe-4S</keyword>
<comment type="function">
    <text evidence="8">Ferredoxins are iron-sulfur proteins that transfer electrons in a wide variety of metabolic reactions.</text>
</comment>